<keyword evidence="2" id="KW-0812">Transmembrane</keyword>
<keyword evidence="4" id="KW-1185">Reference proteome</keyword>
<accession>A0A8H6WA37</accession>
<feature type="transmembrane region" description="Helical" evidence="2">
    <location>
        <begin position="63"/>
        <end position="82"/>
    </location>
</feature>
<comment type="caution">
    <text evidence="3">The sequence shown here is derived from an EMBL/GenBank/DDBJ whole genome shotgun (WGS) entry which is preliminary data.</text>
</comment>
<feature type="compositionally biased region" description="Polar residues" evidence="1">
    <location>
        <begin position="9"/>
        <end position="21"/>
    </location>
</feature>
<evidence type="ECO:0000313" key="4">
    <source>
        <dbReference type="Proteomes" id="UP000613580"/>
    </source>
</evidence>
<feature type="transmembrane region" description="Helical" evidence="2">
    <location>
        <begin position="634"/>
        <end position="659"/>
    </location>
</feature>
<organism evidence="3 4">
    <name type="scientific">Mycena chlorophos</name>
    <name type="common">Agaric fungus</name>
    <name type="synonym">Agaricus chlorophos</name>
    <dbReference type="NCBI Taxonomy" id="658473"/>
    <lineage>
        <taxon>Eukaryota</taxon>
        <taxon>Fungi</taxon>
        <taxon>Dikarya</taxon>
        <taxon>Basidiomycota</taxon>
        <taxon>Agaricomycotina</taxon>
        <taxon>Agaricomycetes</taxon>
        <taxon>Agaricomycetidae</taxon>
        <taxon>Agaricales</taxon>
        <taxon>Marasmiineae</taxon>
        <taxon>Mycenaceae</taxon>
        <taxon>Mycena</taxon>
    </lineage>
</organism>
<dbReference type="OrthoDB" id="5381672at2759"/>
<name>A0A8H6WA37_MYCCL</name>
<dbReference type="EMBL" id="JACAZE010000007">
    <property type="protein sequence ID" value="KAF7310352.1"/>
    <property type="molecule type" value="Genomic_DNA"/>
</dbReference>
<keyword evidence="2" id="KW-0472">Membrane</keyword>
<feature type="region of interest" description="Disordered" evidence="1">
    <location>
        <begin position="1"/>
        <end position="40"/>
    </location>
</feature>
<evidence type="ECO:0000313" key="3">
    <source>
        <dbReference type="EMBL" id="KAF7310352.1"/>
    </source>
</evidence>
<keyword evidence="2" id="KW-1133">Transmembrane helix</keyword>
<feature type="transmembrane region" description="Helical" evidence="2">
    <location>
        <begin position="126"/>
        <end position="151"/>
    </location>
</feature>
<dbReference type="AlphaFoldDB" id="A0A8H6WA37"/>
<gene>
    <name evidence="3" type="ORF">HMN09_00577000</name>
</gene>
<evidence type="ECO:0000256" key="1">
    <source>
        <dbReference type="SAM" id="MobiDB-lite"/>
    </source>
</evidence>
<evidence type="ECO:0000256" key="2">
    <source>
        <dbReference type="SAM" id="Phobius"/>
    </source>
</evidence>
<sequence length="744" mass="81014">MPSRAPRLPSQQTLSEESTNADGDAGNAERGSLLPPYSTDKELEDDAVHSTFLRRSPSIMYSTLLYIALALYAWVVTCILSHRPIGANHYGVDVLNADNNGYGWVGAIYYHALYVKSERYFRAARVIQSVVSVLTIPVASAVVTRAAVVFLQSAGRRRNISLRKAVALSDRSWTDVSAIAGLFFGGWKRYGSSLFLIGIFLNGLGAAISPLQELFLTTKTIKTPTWPQIMPELIDIPDHFSSIAGTVDDGYVTVLTRARMTSTTNSQPQANLWSQPIDCSAFSDTDNLDCVFAGGQYILGNMSLLTDPFYCQLPSGYNTGLIKQFAPRINSTAHRENITAAEFPSNCASIPDALYLRYANASEEGSYALEACMPGNMTVSPWKSQRERQDFGEVLYLSISLNGFEGLPVGQNESHYFRIVVNTTAGYFELPNYMNGGINGPLITDDPSNYCDLSCTIQGSFSDPIYDHNVTRRTVNTGLPGDTTQELVGNVNKGPLQVVTLALFGLGSFIDKATSYEAYFAAAPNRNATGLCLESVPFIPLLRDEFDNVQVYQNLDPCLLFSDFPSDVASDVAYYLWSLVWSSYDGYAGGTIENAFTSAAFLANEAWMTSIGDGSFTVSYDSGADTQVPVISEVAILGISVLLGVYLTSLLALAIYGAWSPHWTQRLDAFAMLRIGAALSDKLPLVVVKSQSKFAVLDELPGWIGDGSGGVGNVGELEVGADAPLLRNRRYRCIAADHDHRKDK</sequence>
<dbReference type="Proteomes" id="UP000613580">
    <property type="component" value="Unassembled WGS sequence"/>
</dbReference>
<protein>
    <submittedName>
        <fullName evidence="3">Uncharacterized protein</fullName>
    </submittedName>
</protein>
<proteinExistence type="predicted"/>
<reference evidence="3" key="1">
    <citation type="submission" date="2020-05" db="EMBL/GenBank/DDBJ databases">
        <title>Mycena genomes resolve the evolution of fungal bioluminescence.</title>
        <authorList>
            <person name="Tsai I.J."/>
        </authorList>
    </citation>
    <scope>NUCLEOTIDE SEQUENCE</scope>
    <source>
        <strain evidence="3">110903Hualien_Pintung</strain>
    </source>
</reference>